<dbReference type="EMBL" id="GBXM01046290">
    <property type="protein sequence ID" value="JAH62287.1"/>
    <property type="molecule type" value="Transcribed_RNA"/>
</dbReference>
<evidence type="ECO:0000313" key="1">
    <source>
        <dbReference type="EMBL" id="JAH62287.1"/>
    </source>
</evidence>
<dbReference type="AlphaFoldDB" id="A0A0E9U994"/>
<reference evidence="1" key="2">
    <citation type="journal article" date="2015" name="Fish Shellfish Immunol.">
        <title>Early steps in the European eel (Anguilla anguilla)-Vibrio vulnificus interaction in the gills: Role of the RtxA13 toxin.</title>
        <authorList>
            <person name="Callol A."/>
            <person name="Pajuelo D."/>
            <person name="Ebbesson L."/>
            <person name="Teles M."/>
            <person name="MacKenzie S."/>
            <person name="Amaro C."/>
        </authorList>
    </citation>
    <scope>NUCLEOTIDE SEQUENCE</scope>
</reference>
<reference evidence="1" key="1">
    <citation type="submission" date="2014-11" db="EMBL/GenBank/DDBJ databases">
        <authorList>
            <person name="Amaro Gonzalez C."/>
        </authorList>
    </citation>
    <scope>NUCLEOTIDE SEQUENCE</scope>
</reference>
<sequence length="19" mass="2219">MVLIMPSKSPVLFFRVLLQ</sequence>
<name>A0A0E9U994_ANGAN</name>
<protein>
    <submittedName>
        <fullName evidence="1">Uncharacterized protein</fullName>
    </submittedName>
</protein>
<organism evidence="1">
    <name type="scientific">Anguilla anguilla</name>
    <name type="common">European freshwater eel</name>
    <name type="synonym">Muraena anguilla</name>
    <dbReference type="NCBI Taxonomy" id="7936"/>
    <lineage>
        <taxon>Eukaryota</taxon>
        <taxon>Metazoa</taxon>
        <taxon>Chordata</taxon>
        <taxon>Craniata</taxon>
        <taxon>Vertebrata</taxon>
        <taxon>Euteleostomi</taxon>
        <taxon>Actinopterygii</taxon>
        <taxon>Neopterygii</taxon>
        <taxon>Teleostei</taxon>
        <taxon>Anguilliformes</taxon>
        <taxon>Anguillidae</taxon>
        <taxon>Anguilla</taxon>
    </lineage>
</organism>
<accession>A0A0E9U994</accession>
<proteinExistence type="predicted"/>